<sequence length="172" mass="18462">MRDLRLRALLDTPIAYGERYDDALAASEDTWRGRAARNVLPGNVQVVARLVEGDDAGRWVGSMSAFVSHGLPAYATGGADPDPEAPARANLVGVFVDPEVRGRAAGVADALLDAVVVWARGEQGLDRLYLHVHEENVRAAAYYRRQGFVPTGGSFPAVLHGGAEQEMVLALR</sequence>
<dbReference type="Gene3D" id="3.40.630.30">
    <property type="match status" value="1"/>
</dbReference>
<dbReference type="InterPro" id="IPR000182">
    <property type="entry name" value="GNAT_dom"/>
</dbReference>
<dbReference type="PANTHER" id="PTHR13947">
    <property type="entry name" value="GNAT FAMILY N-ACETYLTRANSFERASE"/>
    <property type="match status" value="1"/>
</dbReference>
<dbReference type="SUPFAM" id="SSF55729">
    <property type="entry name" value="Acyl-CoA N-acyltransferases (Nat)"/>
    <property type="match status" value="1"/>
</dbReference>
<accession>A0A5C4MB40</accession>
<dbReference type="AlphaFoldDB" id="A0A5C4MB40"/>
<gene>
    <name evidence="4" type="ORF">FHE65_16015</name>
    <name evidence="3" type="ORF">FHE65_31485</name>
</gene>
<organism evidence="3 5">
    <name type="scientific">Mumia zhuanghuii</name>
    <dbReference type="NCBI Taxonomy" id="2585211"/>
    <lineage>
        <taxon>Bacteria</taxon>
        <taxon>Bacillati</taxon>
        <taxon>Actinomycetota</taxon>
        <taxon>Actinomycetes</taxon>
        <taxon>Propionibacteriales</taxon>
        <taxon>Nocardioidaceae</taxon>
        <taxon>Mumia</taxon>
    </lineage>
</organism>
<dbReference type="EMBL" id="VDFR01000206">
    <property type="protein sequence ID" value="TNC31329.1"/>
    <property type="molecule type" value="Genomic_DNA"/>
</dbReference>
<feature type="domain" description="N-acetyltransferase" evidence="2">
    <location>
        <begin position="4"/>
        <end position="172"/>
    </location>
</feature>
<comment type="caution">
    <text evidence="3">The sequence shown here is derived from an EMBL/GenBank/DDBJ whole genome shotgun (WGS) entry which is preliminary data.</text>
</comment>
<dbReference type="PANTHER" id="PTHR13947:SF37">
    <property type="entry name" value="LD18367P"/>
    <property type="match status" value="1"/>
</dbReference>
<dbReference type="OrthoDB" id="9799092at2"/>
<evidence type="ECO:0000259" key="2">
    <source>
        <dbReference type="PROSITE" id="PS51186"/>
    </source>
</evidence>
<evidence type="ECO:0000313" key="5">
    <source>
        <dbReference type="Proteomes" id="UP000306740"/>
    </source>
</evidence>
<protein>
    <submittedName>
        <fullName evidence="3">GNAT family N-acetyltransferase</fullName>
    </submittedName>
</protein>
<dbReference type="Proteomes" id="UP000306740">
    <property type="component" value="Unassembled WGS sequence"/>
</dbReference>
<dbReference type="PROSITE" id="PS51186">
    <property type="entry name" value="GNAT"/>
    <property type="match status" value="1"/>
</dbReference>
<dbReference type="InterPro" id="IPR016181">
    <property type="entry name" value="Acyl_CoA_acyltransferase"/>
</dbReference>
<dbReference type="Pfam" id="PF00583">
    <property type="entry name" value="Acetyltransf_1"/>
    <property type="match status" value="1"/>
</dbReference>
<evidence type="ECO:0000256" key="1">
    <source>
        <dbReference type="ARBA" id="ARBA00022679"/>
    </source>
</evidence>
<dbReference type="EMBL" id="VDFR01000071">
    <property type="protein sequence ID" value="TNC44989.1"/>
    <property type="molecule type" value="Genomic_DNA"/>
</dbReference>
<dbReference type="GO" id="GO:0008080">
    <property type="term" value="F:N-acetyltransferase activity"/>
    <property type="evidence" value="ECO:0007669"/>
    <property type="project" value="InterPro"/>
</dbReference>
<reference evidence="3 5" key="1">
    <citation type="submission" date="2019-05" db="EMBL/GenBank/DDBJ databases">
        <title>Mumia sp. nov., isolated from the intestinal contents of plateau pika (Ochotona curzoniae) in the Qinghai-Tibet plateau of China.</title>
        <authorList>
            <person name="Tian Z."/>
        </authorList>
    </citation>
    <scope>NUCLEOTIDE SEQUENCE [LARGE SCALE GENOMIC DNA]</scope>
    <source>
        <strain evidence="5">527</strain>
        <strain evidence="3">Z527</strain>
    </source>
</reference>
<evidence type="ECO:0000313" key="3">
    <source>
        <dbReference type="EMBL" id="TNC31329.1"/>
    </source>
</evidence>
<evidence type="ECO:0000313" key="4">
    <source>
        <dbReference type="EMBL" id="TNC44989.1"/>
    </source>
</evidence>
<keyword evidence="1 3" id="KW-0808">Transferase</keyword>
<proteinExistence type="predicted"/>
<dbReference type="CDD" id="cd04301">
    <property type="entry name" value="NAT_SF"/>
    <property type="match status" value="1"/>
</dbReference>
<name>A0A5C4MB40_9ACTN</name>
<dbReference type="InterPro" id="IPR050769">
    <property type="entry name" value="NAT_camello-type"/>
</dbReference>